<dbReference type="EMBL" id="RKHR01000010">
    <property type="protein sequence ID" value="ROR94878.1"/>
    <property type="molecule type" value="Genomic_DNA"/>
</dbReference>
<keyword evidence="3" id="KW-0410">Iron transport</keyword>
<keyword evidence="7" id="KW-0406">Ion transport</keyword>
<evidence type="ECO:0000259" key="9">
    <source>
        <dbReference type="PROSITE" id="PS50893"/>
    </source>
</evidence>
<dbReference type="CDD" id="cd03259">
    <property type="entry name" value="ABC_Carb_Solutes_like"/>
    <property type="match status" value="1"/>
</dbReference>
<reference evidence="10 11" key="1">
    <citation type="submission" date="2018-11" db="EMBL/GenBank/DDBJ databases">
        <title>Genomic Encyclopedia of Type Strains, Phase IV (KMG-IV): sequencing the most valuable type-strain genomes for metagenomic binning, comparative biology and taxonomic classification.</title>
        <authorList>
            <person name="Goeker M."/>
        </authorList>
    </citation>
    <scope>NUCLEOTIDE SEQUENCE [LARGE SCALE GENOMIC DNA]</scope>
    <source>
        <strain evidence="10 11">DSM 100316</strain>
    </source>
</reference>
<dbReference type="InterPro" id="IPR050093">
    <property type="entry name" value="ABC_SmlMolc_Importer"/>
</dbReference>
<keyword evidence="6" id="KW-0408">Iron</keyword>
<evidence type="ECO:0000256" key="5">
    <source>
        <dbReference type="ARBA" id="ARBA00022840"/>
    </source>
</evidence>
<dbReference type="GO" id="GO:0015408">
    <property type="term" value="F:ABC-type ferric iron transporter activity"/>
    <property type="evidence" value="ECO:0007669"/>
    <property type="project" value="InterPro"/>
</dbReference>
<proteinExistence type="predicted"/>
<dbReference type="InterPro" id="IPR003593">
    <property type="entry name" value="AAA+_ATPase"/>
</dbReference>
<evidence type="ECO:0000256" key="4">
    <source>
        <dbReference type="ARBA" id="ARBA00022741"/>
    </source>
</evidence>
<evidence type="ECO:0000256" key="8">
    <source>
        <dbReference type="ARBA" id="ARBA00023136"/>
    </source>
</evidence>
<evidence type="ECO:0000256" key="2">
    <source>
        <dbReference type="ARBA" id="ARBA00022475"/>
    </source>
</evidence>
<dbReference type="GO" id="GO:0015697">
    <property type="term" value="P:quaternary ammonium group transport"/>
    <property type="evidence" value="ECO:0007669"/>
    <property type="project" value="UniProtKB-ARBA"/>
</dbReference>
<dbReference type="AlphaFoldDB" id="A0A3N2D5H1"/>
<dbReference type="Gene3D" id="2.40.50.100">
    <property type="match status" value="1"/>
</dbReference>
<gene>
    <name evidence="10" type="ORF">EDC56_3864</name>
</gene>
<dbReference type="FunFam" id="3.40.50.300:FF:000425">
    <property type="entry name" value="Probable ABC transporter, ATP-binding subunit"/>
    <property type="match status" value="1"/>
</dbReference>
<keyword evidence="1" id="KW-0813">Transport</keyword>
<dbReference type="PROSITE" id="PS00211">
    <property type="entry name" value="ABC_TRANSPORTER_1"/>
    <property type="match status" value="1"/>
</dbReference>
<keyword evidence="4" id="KW-0547">Nucleotide-binding</keyword>
<dbReference type="PANTHER" id="PTHR42781">
    <property type="entry name" value="SPERMIDINE/PUTRESCINE IMPORT ATP-BINDING PROTEIN POTA"/>
    <property type="match status" value="1"/>
</dbReference>
<dbReference type="Pfam" id="PF00005">
    <property type="entry name" value="ABC_tran"/>
    <property type="match status" value="1"/>
</dbReference>
<dbReference type="Proteomes" id="UP000275394">
    <property type="component" value="Unassembled WGS sequence"/>
</dbReference>
<dbReference type="GO" id="GO:0005524">
    <property type="term" value="F:ATP binding"/>
    <property type="evidence" value="ECO:0007669"/>
    <property type="project" value="UniProtKB-KW"/>
</dbReference>
<dbReference type="Pfam" id="PF08402">
    <property type="entry name" value="TOBE_2"/>
    <property type="match status" value="1"/>
</dbReference>
<dbReference type="PROSITE" id="PS50893">
    <property type="entry name" value="ABC_TRANSPORTER_2"/>
    <property type="match status" value="1"/>
</dbReference>
<dbReference type="InterPro" id="IPR027417">
    <property type="entry name" value="P-loop_NTPase"/>
</dbReference>
<comment type="caution">
    <text evidence="10">The sequence shown here is derived from an EMBL/GenBank/DDBJ whole genome shotgun (WGS) entry which is preliminary data.</text>
</comment>
<dbReference type="SUPFAM" id="SSF52540">
    <property type="entry name" value="P-loop containing nucleoside triphosphate hydrolases"/>
    <property type="match status" value="1"/>
</dbReference>
<dbReference type="InterPro" id="IPR013611">
    <property type="entry name" value="Transp-assoc_OB_typ2"/>
</dbReference>
<evidence type="ECO:0000256" key="7">
    <source>
        <dbReference type="ARBA" id="ARBA00023065"/>
    </source>
</evidence>
<accession>A0A3N2D5H1</accession>
<dbReference type="GO" id="GO:0043190">
    <property type="term" value="C:ATP-binding cassette (ABC) transporter complex"/>
    <property type="evidence" value="ECO:0007669"/>
    <property type="project" value="InterPro"/>
</dbReference>
<dbReference type="InterPro" id="IPR003439">
    <property type="entry name" value="ABC_transporter-like_ATP-bd"/>
</dbReference>
<dbReference type="OrthoDB" id="9802264at2"/>
<keyword evidence="8" id="KW-0472">Membrane</keyword>
<evidence type="ECO:0000256" key="6">
    <source>
        <dbReference type="ARBA" id="ARBA00023004"/>
    </source>
</evidence>
<dbReference type="InterPro" id="IPR015853">
    <property type="entry name" value="ABC_transpr_FbpC"/>
</dbReference>
<keyword evidence="5 10" id="KW-0067">ATP-binding</keyword>
<evidence type="ECO:0000256" key="3">
    <source>
        <dbReference type="ARBA" id="ARBA00022496"/>
    </source>
</evidence>
<keyword evidence="2" id="KW-1003">Cell membrane</keyword>
<dbReference type="InterPro" id="IPR017871">
    <property type="entry name" value="ABC_transporter-like_CS"/>
</dbReference>
<name>A0A3N2D5H1_9GAMM</name>
<feature type="domain" description="ABC transporter" evidence="9">
    <location>
        <begin position="5"/>
        <end position="237"/>
    </location>
</feature>
<sequence>MSVLLTVKNIQCSHQQQAVVTDFSFHIKAGEICCLLGASGCGKTTVLRAIAGFTDIDKGHIELAGIELSSADHTIPPEQRPLGMVFQDYALFPHLSVKENICFGIHKKKQKEQQAVLDELLALTHLEGFEHRYPHELSGGQQQRVALARALAPKPKLLLMDEPFSNLDAELRKKLNIEVRQILKSLNISAILVTHDQEEAFAFADHIGLINNGGISQWDTAFNLYHEPANRFVANFIGRGSFIPGQLVSPDKVTTQLGTISGNRAYKWPQDCHVEVLLRPDDIEIYDTDTGGHQATISHKVFNGSSTLYTIKLADDTTLEVLSPSHHDYSIGQRVCAKLHVDHLVAFEK</sequence>
<organism evidence="10 11">
    <name type="scientific">Sinobacterium caligoides</name>
    <dbReference type="NCBI Taxonomy" id="933926"/>
    <lineage>
        <taxon>Bacteria</taxon>
        <taxon>Pseudomonadati</taxon>
        <taxon>Pseudomonadota</taxon>
        <taxon>Gammaproteobacteria</taxon>
        <taxon>Cellvibrionales</taxon>
        <taxon>Spongiibacteraceae</taxon>
        <taxon>Sinobacterium</taxon>
    </lineage>
</organism>
<dbReference type="PANTHER" id="PTHR42781:SF4">
    <property type="entry name" value="SPERMIDINE_PUTRESCINE IMPORT ATP-BINDING PROTEIN POTA"/>
    <property type="match status" value="1"/>
</dbReference>
<keyword evidence="11" id="KW-1185">Reference proteome</keyword>
<dbReference type="Gene3D" id="3.40.50.300">
    <property type="entry name" value="P-loop containing nucleotide triphosphate hydrolases"/>
    <property type="match status" value="1"/>
</dbReference>
<dbReference type="SUPFAM" id="SSF50331">
    <property type="entry name" value="MOP-like"/>
    <property type="match status" value="1"/>
</dbReference>
<dbReference type="SMART" id="SM00382">
    <property type="entry name" value="AAA"/>
    <property type="match status" value="1"/>
</dbReference>
<dbReference type="InterPro" id="IPR008995">
    <property type="entry name" value="Mo/tungstate-bd_C_term_dom"/>
</dbReference>
<dbReference type="RefSeq" id="WP_123714174.1">
    <property type="nucleotide sequence ID" value="NZ_RKHR01000010.1"/>
</dbReference>
<protein>
    <submittedName>
        <fullName evidence="10">Iron(III) transport system ATP-binding protein</fullName>
    </submittedName>
</protein>
<evidence type="ECO:0000313" key="11">
    <source>
        <dbReference type="Proteomes" id="UP000275394"/>
    </source>
</evidence>
<dbReference type="GO" id="GO:0016887">
    <property type="term" value="F:ATP hydrolysis activity"/>
    <property type="evidence" value="ECO:0007669"/>
    <property type="project" value="InterPro"/>
</dbReference>
<evidence type="ECO:0000313" key="10">
    <source>
        <dbReference type="EMBL" id="ROR94878.1"/>
    </source>
</evidence>
<evidence type="ECO:0000256" key="1">
    <source>
        <dbReference type="ARBA" id="ARBA00022448"/>
    </source>
</evidence>